<dbReference type="GO" id="GO:0006355">
    <property type="term" value="P:regulation of DNA-templated transcription"/>
    <property type="evidence" value="ECO:0007669"/>
    <property type="project" value="UniProtKB-UniRule"/>
</dbReference>
<protein>
    <recommendedName>
        <fullName evidence="7">Bifunctional ligase/repressor BirA</fullName>
    </recommendedName>
    <alternativeName>
        <fullName evidence="7">Biotin--[acetyl-CoA-carboxylase] ligase</fullName>
        <ecNumber evidence="7">6.3.4.15</ecNumber>
    </alternativeName>
    <alternativeName>
        <fullName evidence="7">Biotin--protein ligase</fullName>
    </alternativeName>
    <alternativeName>
        <fullName evidence="7">Biotin-[acetyl-CoA carboxylase] synthetase</fullName>
    </alternativeName>
</protein>
<dbReference type="CDD" id="cd16442">
    <property type="entry name" value="BPL"/>
    <property type="match status" value="1"/>
</dbReference>
<evidence type="ECO:0000256" key="4">
    <source>
        <dbReference type="ARBA" id="ARBA00023125"/>
    </source>
</evidence>
<dbReference type="Gene3D" id="1.10.10.10">
    <property type="entry name" value="Winged helix-like DNA-binding domain superfamily/Winged helix DNA-binding domain"/>
    <property type="match status" value="1"/>
</dbReference>
<dbReference type="InterPro" id="IPR045864">
    <property type="entry name" value="aa-tRNA-synth_II/BPL/LPL"/>
</dbReference>
<dbReference type="GO" id="GO:0004077">
    <property type="term" value="F:biotin--[biotin carboxyl-carrier protein] ligase activity"/>
    <property type="evidence" value="ECO:0007669"/>
    <property type="project" value="UniProtKB-UniRule"/>
</dbReference>
<keyword evidence="6 7" id="KW-0092">Biotin</keyword>
<evidence type="ECO:0000313" key="9">
    <source>
        <dbReference type="EMBL" id="NEY71199.1"/>
    </source>
</evidence>
<dbReference type="PANTHER" id="PTHR12835">
    <property type="entry name" value="BIOTIN PROTEIN LIGASE"/>
    <property type="match status" value="1"/>
</dbReference>
<proteinExistence type="inferred from homology"/>
<name>A0A6M0Q640_9BACI</name>
<keyword evidence="4 7" id="KW-0238">DNA-binding</keyword>
<feature type="binding site" evidence="7">
    <location>
        <position position="122"/>
    </location>
    <ligand>
        <name>biotin</name>
        <dbReference type="ChEBI" id="CHEBI:57586"/>
    </ligand>
</feature>
<dbReference type="PANTHER" id="PTHR12835:SF5">
    <property type="entry name" value="BIOTIN--PROTEIN LIGASE"/>
    <property type="match status" value="1"/>
</dbReference>
<feature type="domain" description="BPL/LPL catalytic" evidence="8">
    <location>
        <begin position="78"/>
        <end position="266"/>
    </location>
</feature>
<keyword evidence="7" id="KW-0067">ATP-binding</keyword>
<comment type="catalytic activity">
    <reaction evidence="7">
        <text>biotin + L-lysyl-[protein] + ATP = N(6)-biotinyl-L-lysyl-[protein] + AMP + diphosphate + H(+)</text>
        <dbReference type="Rhea" id="RHEA:11756"/>
        <dbReference type="Rhea" id="RHEA-COMP:9752"/>
        <dbReference type="Rhea" id="RHEA-COMP:10505"/>
        <dbReference type="ChEBI" id="CHEBI:15378"/>
        <dbReference type="ChEBI" id="CHEBI:29969"/>
        <dbReference type="ChEBI" id="CHEBI:30616"/>
        <dbReference type="ChEBI" id="CHEBI:33019"/>
        <dbReference type="ChEBI" id="CHEBI:57586"/>
        <dbReference type="ChEBI" id="CHEBI:83144"/>
        <dbReference type="ChEBI" id="CHEBI:456215"/>
        <dbReference type="EC" id="6.3.4.15"/>
    </reaction>
</comment>
<dbReference type="InterPro" id="IPR004408">
    <property type="entry name" value="Biotin_CoA_COase_ligase"/>
</dbReference>
<dbReference type="GO" id="GO:0009249">
    <property type="term" value="P:protein lipoylation"/>
    <property type="evidence" value="ECO:0007669"/>
    <property type="project" value="UniProtKB-ARBA"/>
</dbReference>
<sequence>MAHYVQSALREKLLEVFTHANGEFVSGQQLSEVLGCSRTAVWKHIEDLRKEGYELEAIRRKGYRITTKPEKITSNEIQLGLKTKFLGRNIHYEETVTSTQKIAHKLAYDGANEGTIVVAEEQVAGRGRLDRSWHSPKYTGIWMSIILRPAIPLPQSPQLTLLAAVSIAQAIQEVTNLEPEIKWPNDILFDRKKAVGILTELQAESDRINSIIIGVGINVNQTEDDFPDDIKDKATSLRIQSGKEINRSELIQTILEKLEKLYESYLKTGFYPIKLLWEAYAISIGKEIVASTLTGKIHGFAKGITDEGVLIIEDANRVIHHVHSADIEIK</sequence>
<evidence type="ECO:0000256" key="7">
    <source>
        <dbReference type="HAMAP-Rule" id="MF_00978"/>
    </source>
</evidence>
<keyword evidence="2 7" id="KW-0436">Ligase</keyword>
<organism evidence="9 10">
    <name type="scientific">Bacillus mesophilus</name>
    <dbReference type="NCBI Taxonomy" id="1808955"/>
    <lineage>
        <taxon>Bacteria</taxon>
        <taxon>Bacillati</taxon>
        <taxon>Bacillota</taxon>
        <taxon>Bacilli</taxon>
        <taxon>Bacillales</taxon>
        <taxon>Bacillaceae</taxon>
        <taxon>Bacillus</taxon>
    </lineage>
</organism>
<evidence type="ECO:0000256" key="6">
    <source>
        <dbReference type="ARBA" id="ARBA00023267"/>
    </source>
</evidence>
<dbReference type="InterPro" id="IPR004409">
    <property type="entry name" value="Biotin_operon_repress_HTH"/>
</dbReference>
<dbReference type="AlphaFoldDB" id="A0A6M0Q640"/>
<dbReference type="Pfam" id="PF08279">
    <property type="entry name" value="HTH_11"/>
    <property type="match status" value="1"/>
</dbReference>
<dbReference type="Pfam" id="PF02237">
    <property type="entry name" value="BPL_C"/>
    <property type="match status" value="1"/>
</dbReference>
<dbReference type="PROSITE" id="PS51733">
    <property type="entry name" value="BPL_LPL_CATALYTIC"/>
    <property type="match status" value="1"/>
</dbReference>
<keyword evidence="5 7" id="KW-0804">Transcription</keyword>
<dbReference type="InterPro" id="IPR036388">
    <property type="entry name" value="WH-like_DNA-bd_sf"/>
</dbReference>
<dbReference type="GO" id="GO:0005524">
    <property type="term" value="F:ATP binding"/>
    <property type="evidence" value="ECO:0007669"/>
    <property type="project" value="UniProtKB-UniRule"/>
</dbReference>
<comment type="caution">
    <text evidence="7">Lacks conserved residue(s) required for the propagation of feature annotation.</text>
</comment>
<comment type="similarity">
    <text evidence="7">Belongs to the biotin--protein ligase family.</text>
</comment>
<dbReference type="Gene3D" id="3.30.930.10">
    <property type="entry name" value="Bira Bifunctional Protein, Domain 2"/>
    <property type="match status" value="1"/>
</dbReference>
<dbReference type="RefSeq" id="WP_163178604.1">
    <property type="nucleotide sequence ID" value="NZ_JAAIWM010000002.1"/>
</dbReference>
<keyword evidence="3 7" id="KW-0805">Transcription regulation</keyword>
<dbReference type="EMBL" id="JAAIWM010000002">
    <property type="protein sequence ID" value="NEY71199.1"/>
    <property type="molecule type" value="Genomic_DNA"/>
</dbReference>
<evidence type="ECO:0000313" key="10">
    <source>
        <dbReference type="Proteomes" id="UP000481043"/>
    </source>
</evidence>
<dbReference type="InterPro" id="IPR013196">
    <property type="entry name" value="HTH_11"/>
</dbReference>
<evidence type="ECO:0000256" key="5">
    <source>
        <dbReference type="ARBA" id="ARBA00023163"/>
    </source>
</evidence>
<dbReference type="Pfam" id="PF03099">
    <property type="entry name" value="BPL_LplA_LipB"/>
    <property type="match status" value="1"/>
</dbReference>
<dbReference type="GO" id="GO:0016740">
    <property type="term" value="F:transferase activity"/>
    <property type="evidence" value="ECO:0007669"/>
    <property type="project" value="UniProtKB-ARBA"/>
</dbReference>
<dbReference type="NCBIfam" id="TIGR00121">
    <property type="entry name" value="birA_ligase"/>
    <property type="match status" value="1"/>
</dbReference>
<dbReference type="GO" id="GO:0003677">
    <property type="term" value="F:DNA binding"/>
    <property type="evidence" value="ECO:0007669"/>
    <property type="project" value="UniProtKB-UniRule"/>
</dbReference>
<dbReference type="InterPro" id="IPR004143">
    <property type="entry name" value="BPL_LPL_catalytic"/>
</dbReference>
<dbReference type="GO" id="GO:0005737">
    <property type="term" value="C:cytoplasm"/>
    <property type="evidence" value="ECO:0007669"/>
    <property type="project" value="TreeGrafter"/>
</dbReference>
<feature type="binding site" evidence="7">
    <location>
        <position position="193"/>
    </location>
    <ligand>
        <name>biotin</name>
        <dbReference type="ChEBI" id="CHEBI:57586"/>
    </ligand>
</feature>
<dbReference type="Proteomes" id="UP000481043">
    <property type="component" value="Unassembled WGS sequence"/>
</dbReference>
<accession>A0A6M0Q640</accession>
<keyword evidence="10" id="KW-1185">Reference proteome</keyword>
<evidence type="ECO:0000256" key="3">
    <source>
        <dbReference type="ARBA" id="ARBA00023015"/>
    </source>
</evidence>
<gene>
    <name evidence="7" type="primary">birA</name>
    <name evidence="9" type="ORF">G4D63_05530</name>
</gene>
<keyword evidence="7" id="KW-0547">Nucleotide-binding</keyword>
<dbReference type="EC" id="6.3.4.15" evidence="7"/>
<evidence type="ECO:0000259" key="8">
    <source>
        <dbReference type="PROSITE" id="PS51733"/>
    </source>
</evidence>
<dbReference type="NCBIfam" id="TIGR00122">
    <property type="entry name" value="birA_repr_reg"/>
    <property type="match status" value="1"/>
</dbReference>
<keyword evidence="1 7" id="KW-0678">Repressor</keyword>
<dbReference type="InterPro" id="IPR003142">
    <property type="entry name" value="BPL_C"/>
</dbReference>
<feature type="binding site" evidence="7">
    <location>
        <begin position="126"/>
        <end position="128"/>
    </location>
    <ligand>
        <name>biotin</name>
        <dbReference type="ChEBI" id="CHEBI:57586"/>
    </ligand>
</feature>
<reference evidence="9 10" key="1">
    <citation type="submission" date="2020-02" db="EMBL/GenBank/DDBJ databases">
        <title>Bacillus aquiflavi sp. nov., isolated from yellow water of strong flavor Chinese baijiu in Yibin region of China.</title>
        <authorList>
            <person name="Xie J."/>
        </authorList>
    </citation>
    <scope>NUCLEOTIDE SEQUENCE [LARGE SCALE GENOMIC DNA]</scope>
    <source>
        <strain evidence="9 10">SA4</strain>
    </source>
</reference>
<feature type="DNA-binding region" description="H-T-H motif" evidence="7">
    <location>
        <begin position="27"/>
        <end position="46"/>
    </location>
</feature>
<dbReference type="SUPFAM" id="SSF55681">
    <property type="entry name" value="Class II aaRS and biotin synthetases"/>
    <property type="match status" value="1"/>
</dbReference>
<dbReference type="InterPro" id="IPR030855">
    <property type="entry name" value="Bifunct_BirA"/>
</dbReference>
<dbReference type="InterPro" id="IPR036390">
    <property type="entry name" value="WH_DNA-bd_sf"/>
</dbReference>
<dbReference type="HAMAP" id="MF_00978">
    <property type="entry name" value="Bifunct_BirA"/>
    <property type="match status" value="1"/>
</dbReference>
<dbReference type="Gene3D" id="2.30.30.100">
    <property type="match status" value="1"/>
</dbReference>
<dbReference type="SUPFAM" id="SSF46785">
    <property type="entry name" value="Winged helix' DNA-binding domain"/>
    <property type="match status" value="1"/>
</dbReference>
<evidence type="ECO:0000256" key="2">
    <source>
        <dbReference type="ARBA" id="ARBA00022598"/>
    </source>
</evidence>
<comment type="function">
    <text evidence="7">Acts both as a biotin--[acetyl-CoA-carboxylase] ligase and a repressor.</text>
</comment>
<evidence type="ECO:0000256" key="1">
    <source>
        <dbReference type="ARBA" id="ARBA00022491"/>
    </source>
</evidence>
<comment type="caution">
    <text evidence="9">The sequence shown here is derived from an EMBL/GenBank/DDBJ whole genome shotgun (WGS) entry which is preliminary data.</text>
</comment>